<accession>A0A3R5WJK7</accession>
<protein>
    <submittedName>
        <fullName evidence="5">ABC transporter ATP-binding protein</fullName>
    </submittedName>
</protein>
<dbReference type="RefSeq" id="WP_004853818.1">
    <property type="nucleotide sequence ID" value="NZ_CABIWG010000007.1"/>
</dbReference>
<gene>
    <name evidence="5" type="ORF">DWX94_08255</name>
</gene>
<dbReference type="GO" id="GO:0005524">
    <property type="term" value="F:ATP binding"/>
    <property type="evidence" value="ECO:0007669"/>
    <property type="project" value="UniProtKB-KW"/>
</dbReference>
<name>A0A3R5WJK7_9FIRM</name>
<dbReference type="SMART" id="SM00382">
    <property type="entry name" value="AAA"/>
    <property type="match status" value="1"/>
</dbReference>
<dbReference type="InterPro" id="IPR003439">
    <property type="entry name" value="ABC_transporter-like_ATP-bd"/>
</dbReference>
<dbReference type="PROSITE" id="PS50893">
    <property type="entry name" value="ABC_TRANSPORTER_2"/>
    <property type="match status" value="1"/>
</dbReference>
<keyword evidence="2" id="KW-0547">Nucleotide-binding</keyword>
<sequence>MFYVSSINKSYGKNKVLTDISLTVEPGQCIALLGINGSGKSTLLGILAGSIKPDSGSFGFDTPASTALLPQDNPLLPELSALDNIRLWNPGSKRSVLNEHNMSICRSLGVDTFLDKRVSKLSGGMKKRLSLAITMMSDPDLLLLDEPLASLDLLCKNGILRYLQSYTACGGSVIIATHETSALDICDQIYTLKGGHIRLALDKKTDPDGFASDTYLKLLY</sequence>
<dbReference type="Proteomes" id="UP000283295">
    <property type="component" value="Unassembled WGS sequence"/>
</dbReference>
<organism evidence="5 6">
    <name type="scientific">Coprococcus eutactus</name>
    <dbReference type="NCBI Taxonomy" id="33043"/>
    <lineage>
        <taxon>Bacteria</taxon>
        <taxon>Bacillati</taxon>
        <taxon>Bacillota</taxon>
        <taxon>Clostridia</taxon>
        <taxon>Lachnospirales</taxon>
        <taxon>Lachnospiraceae</taxon>
        <taxon>Coprococcus</taxon>
    </lineage>
</organism>
<evidence type="ECO:0000256" key="3">
    <source>
        <dbReference type="ARBA" id="ARBA00022840"/>
    </source>
</evidence>
<evidence type="ECO:0000313" key="5">
    <source>
        <dbReference type="EMBL" id="RGS41694.1"/>
    </source>
</evidence>
<dbReference type="PROSITE" id="PS00211">
    <property type="entry name" value="ABC_TRANSPORTER_1"/>
    <property type="match status" value="1"/>
</dbReference>
<evidence type="ECO:0000313" key="6">
    <source>
        <dbReference type="Proteomes" id="UP000283295"/>
    </source>
</evidence>
<dbReference type="InterPro" id="IPR017871">
    <property type="entry name" value="ABC_transporter-like_CS"/>
</dbReference>
<dbReference type="GeneID" id="92832492"/>
<dbReference type="GO" id="GO:0016887">
    <property type="term" value="F:ATP hydrolysis activity"/>
    <property type="evidence" value="ECO:0007669"/>
    <property type="project" value="InterPro"/>
</dbReference>
<dbReference type="InterPro" id="IPR003593">
    <property type="entry name" value="AAA+_ATPase"/>
</dbReference>
<proteinExistence type="predicted"/>
<comment type="caution">
    <text evidence="5">The sequence shown here is derived from an EMBL/GenBank/DDBJ whole genome shotgun (WGS) entry which is preliminary data.</text>
</comment>
<dbReference type="EMBL" id="QRVK01000018">
    <property type="protein sequence ID" value="RGS41694.1"/>
    <property type="molecule type" value="Genomic_DNA"/>
</dbReference>
<evidence type="ECO:0000259" key="4">
    <source>
        <dbReference type="PROSITE" id="PS50893"/>
    </source>
</evidence>
<dbReference type="OrthoDB" id="9804819at2"/>
<dbReference type="InterPro" id="IPR027417">
    <property type="entry name" value="P-loop_NTPase"/>
</dbReference>
<dbReference type="InterPro" id="IPR051782">
    <property type="entry name" value="ABC_Transporter_VariousFunc"/>
</dbReference>
<keyword evidence="3 5" id="KW-0067">ATP-binding</keyword>
<dbReference type="AlphaFoldDB" id="A0A3R5WJK7"/>
<dbReference type="Gene3D" id="3.40.50.300">
    <property type="entry name" value="P-loop containing nucleotide triphosphate hydrolases"/>
    <property type="match status" value="1"/>
</dbReference>
<feature type="domain" description="ABC transporter" evidence="4">
    <location>
        <begin position="2"/>
        <end position="219"/>
    </location>
</feature>
<evidence type="ECO:0000256" key="2">
    <source>
        <dbReference type="ARBA" id="ARBA00022741"/>
    </source>
</evidence>
<evidence type="ECO:0000256" key="1">
    <source>
        <dbReference type="ARBA" id="ARBA00022448"/>
    </source>
</evidence>
<dbReference type="PANTHER" id="PTHR42939:SF1">
    <property type="entry name" value="ABC TRANSPORTER ATP-BINDING PROTEIN ALBC-RELATED"/>
    <property type="match status" value="1"/>
</dbReference>
<keyword evidence="1" id="KW-0813">Transport</keyword>
<dbReference type="PANTHER" id="PTHR42939">
    <property type="entry name" value="ABC TRANSPORTER ATP-BINDING PROTEIN ALBC-RELATED"/>
    <property type="match status" value="1"/>
</dbReference>
<reference evidence="5 6" key="1">
    <citation type="submission" date="2018-08" db="EMBL/GenBank/DDBJ databases">
        <title>A genome reference for cultivated species of the human gut microbiota.</title>
        <authorList>
            <person name="Zou Y."/>
            <person name="Xue W."/>
            <person name="Luo G."/>
        </authorList>
    </citation>
    <scope>NUCLEOTIDE SEQUENCE [LARGE SCALE GENOMIC DNA]</scope>
    <source>
        <strain evidence="5 6">AF22-21</strain>
    </source>
</reference>
<dbReference type="SUPFAM" id="SSF52540">
    <property type="entry name" value="P-loop containing nucleoside triphosphate hydrolases"/>
    <property type="match status" value="1"/>
</dbReference>
<dbReference type="Pfam" id="PF00005">
    <property type="entry name" value="ABC_tran"/>
    <property type="match status" value="1"/>
</dbReference>